<dbReference type="PANTHER" id="PTHR48048">
    <property type="entry name" value="GLYCOSYLTRANSFERASE"/>
    <property type="match status" value="1"/>
</dbReference>
<accession>W9R0I7</accession>
<keyword evidence="5" id="KW-1185">Reference proteome</keyword>
<proteinExistence type="inferred from homology"/>
<organism evidence="4 5">
    <name type="scientific">Morus notabilis</name>
    <dbReference type="NCBI Taxonomy" id="981085"/>
    <lineage>
        <taxon>Eukaryota</taxon>
        <taxon>Viridiplantae</taxon>
        <taxon>Streptophyta</taxon>
        <taxon>Embryophyta</taxon>
        <taxon>Tracheophyta</taxon>
        <taxon>Spermatophyta</taxon>
        <taxon>Magnoliopsida</taxon>
        <taxon>eudicotyledons</taxon>
        <taxon>Gunneridae</taxon>
        <taxon>Pentapetalae</taxon>
        <taxon>rosids</taxon>
        <taxon>fabids</taxon>
        <taxon>Rosales</taxon>
        <taxon>Moraceae</taxon>
        <taxon>Moreae</taxon>
        <taxon>Morus</taxon>
    </lineage>
</organism>
<keyword evidence="3 4" id="KW-0808">Transferase</keyword>
<evidence type="ECO:0000313" key="4">
    <source>
        <dbReference type="EMBL" id="EXB62495.1"/>
    </source>
</evidence>
<protein>
    <submittedName>
        <fullName evidence="4">Anthocyanidin 5,3-O-glucosyltransferase</fullName>
    </submittedName>
</protein>
<dbReference type="GO" id="GO:0035251">
    <property type="term" value="F:UDP-glucosyltransferase activity"/>
    <property type="evidence" value="ECO:0007669"/>
    <property type="project" value="InterPro"/>
</dbReference>
<dbReference type="AlphaFoldDB" id="W9R0I7"/>
<dbReference type="InterPro" id="IPR050481">
    <property type="entry name" value="UDP-glycosyltransf_plant"/>
</dbReference>
<dbReference type="InterPro" id="IPR002213">
    <property type="entry name" value="UDP_glucos_trans"/>
</dbReference>
<dbReference type="PANTHER" id="PTHR48048:SF20">
    <property type="entry name" value="GLYCOSYLTRANSFERASE"/>
    <property type="match status" value="1"/>
</dbReference>
<dbReference type="Pfam" id="PF00201">
    <property type="entry name" value="UDPGT"/>
    <property type="match status" value="1"/>
</dbReference>
<dbReference type="Gene3D" id="3.40.50.2000">
    <property type="entry name" value="Glycogen Phosphorylase B"/>
    <property type="match status" value="2"/>
</dbReference>
<gene>
    <name evidence="4" type="ORF">L484_008298</name>
</gene>
<keyword evidence="2" id="KW-0328">Glycosyltransferase</keyword>
<evidence type="ECO:0000256" key="2">
    <source>
        <dbReference type="ARBA" id="ARBA00022676"/>
    </source>
</evidence>
<dbReference type="Proteomes" id="UP000030645">
    <property type="component" value="Unassembled WGS sequence"/>
</dbReference>
<dbReference type="CDD" id="cd03784">
    <property type="entry name" value="GT1_Gtf-like"/>
    <property type="match status" value="1"/>
</dbReference>
<dbReference type="OrthoDB" id="5835829at2759"/>
<dbReference type="KEGG" id="mnt:21391669"/>
<dbReference type="FunFam" id="3.40.50.2000:FF:000095">
    <property type="entry name" value="Glycosyltransferase"/>
    <property type="match status" value="1"/>
</dbReference>
<dbReference type="eggNOG" id="KOG1192">
    <property type="taxonomic scope" value="Eukaryota"/>
</dbReference>
<dbReference type="FunFam" id="3.40.50.2000:FF:000020">
    <property type="entry name" value="Glycosyltransferase"/>
    <property type="match status" value="1"/>
</dbReference>
<evidence type="ECO:0000256" key="1">
    <source>
        <dbReference type="ARBA" id="ARBA00009995"/>
    </source>
</evidence>
<reference evidence="5" key="1">
    <citation type="submission" date="2013-01" db="EMBL/GenBank/DDBJ databases">
        <title>Draft Genome Sequence of a Mulberry Tree, Morus notabilis C.K. Schneid.</title>
        <authorList>
            <person name="He N."/>
            <person name="Zhao S."/>
        </authorList>
    </citation>
    <scope>NUCLEOTIDE SEQUENCE</scope>
</reference>
<comment type="similarity">
    <text evidence="1">Belongs to the UDP-glycosyltransferase family.</text>
</comment>
<dbReference type="EMBL" id="KE344453">
    <property type="protein sequence ID" value="EXB62495.1"/>
    <property type="molecule type" value="Genomic_DNA"/>
</dbReference>
<sequence length="484" mass="53330">MADRTKNEAIVLYPAPGIGHVVSMVELGKLILSHYSYRFTITILLTTGFNDTPALAPYIHRISQSHPAISFRRFPFQHVDTAPIRSRAATGFNFIRRNRHSVAQALKDISESSALRAFVIDLFCTSALDVATDMGIPTYYFFTSGAAVLAAFSYFPTIHNQTTKSFKDMDGVVLYFPGMPPLNAPHVPGPMLDRDNPAYWEMVDFCSHLPKSKGILVNTFDGLEPIPIKALGDGVCVPEGPTPPVYCIGPLIDEARDKMESSNETSADCLAWLDAQPSRSVVFLCFGSRGSFSALQIREIANGLERSGQRFLWVVKKPPSDEKTKQTEVLGDDFEWESLFPEGFLERTKERGMVVRSWAPQVAVLRKEAIGGFVTHCGWNSVLEAGVAGVPMVAWPLYAEQHMNRNVMVKDLGIAVGVEQREGDGVVSGDEVERRVRELMDSEHGKEIRHESLKMKDMASAALGESGSSVVALQKFVGSIITKA</sequence>
<dbReference type="SUPFAM" id="SSF53756">
    <property type="entry name" value="UDP-Glycosyltransferase/glycogen phosphorylase"/>
    <property type="match status" value="1"/>
</dbReference>
<evidence type="ECO:0000313" key="5">
    <source>
        <dbReference type="Proteomes" id="UP000030645"/>
    </source>
</evidence>
<evidence type="ECO:0000256" key="3">
    <source>
        <dbReference type="ARBA" id="ARBA00022679"/>
    </source>
</evidence>
<name>W9R0I7_9ROSA</name>
<dbReference type="STRING" id="981085.W9R0I7"/>